<dbReference type="Pfam" id="PF04505">
    <property type="entry name" value="CD225"/>
    <property type="match status" value="1"/>
</dbReference>
<feature type="transmembrane region" description="Helical" evidence="6">
    <location>
        <begin position="69"/>
        <end position="88"/>
    </location>
</feature>
<keyword evidence="2 6" id="KW-0812">Transmembrane</keyword>
<evidence type="ECO:0000256" key="3">
    <source>
        <dbReference type="ARBA" id="ARBA00022989"/>
    </source>
</evidence>
<comment type="caution">
    <text evidence="7">The sequence shown here is derived from an EMBL/GenBank/DDBJ whole genome shotgun (WGS) entry which is preliminary data.</text>
</comment>
<evidence type="ECO:0000256" key="1">
    <source>
        <dbReference type="ARBA" id="ARBA00004370"/>
    </source>
</evidence>
<feature type="region of interest" description="Disordered" evidence="5">
    <location>
        <begin position="177"/>
        <end position="227"/>
    </location>
</feature>
<dbReference type="RefSeq" id="WP_289454785.1">
    <property type="nucleotide sequence ID" value="NZ_JAUCGQ010000001.1"/>
</dbReference>
<dbReference type="InterPro" id="IPR007593">
    <property type="entry name" value="CD225/Dispanin_fam"/>
</dbReference>
<dbReference type="EMBL" id="JAUCGQ010000001">
    <property type="protein sequence ID" value="MDM7854970.1"/>
    <property type="molecule type" value="Genomic_DNA"/>
</dbReference>
<evidence type="ECO:0000256" key="6">
    <source>
        <dbReference type="SAM" id="Phobius"/>
    </source>
</evidence>
<evidence type="ECO:0000256" key="2">
    <source>
        <dbReference type="ARBA" id="ARBA00022692"/>
    </source>
</evidence>
<keyword evidence="8" id="KW-1185">Reference proteome</keyword>
<feature type="compositionally biased region" description="Pro residues" evidence="5">
    <location>
        <begin position="17"/>
        <end position="43"/>
    </location>
</feature>
<reference evidence="7 8" key="1">
    <citation type="submission" date="2023-06" db="EMBL/GenBank/DDBJ databases">
        <title>Cellulomonas sp. MW4 Whole genome sequence.</title>
        <authorList>
            <person name="Park S."/>
        </authorList>
    </citation>
    <scope>NUCLEOTIDE SEQUENCE [LARGE SCALE GENOMIC DNA]</scope>
    <source>
        <strain evidence="7 8">MW4</strain>
    </source>
</reference>
<feature type="compositionally biased region" description="Low complexity" evidence="5">
    <location>
        <begin position="7"/>
        <end position="16"/>
    </location>
</feature>
<protein>
    <submittedName>
        <fullName evidence="7">CD225/dispanin family protein</fullName>
    </submittedName>
</protein>
<feature type="region of interest" description="Disordered" evidence="5">
    <location>
        <begin position="1"/>
        <end position="55"/>
    </location>
</feature>
<evidence type="ECO:0000256" key="4">
    <source>
        <dbReference type="ARBA" id="ARBA00023136"/>
    </source>
</evidence>
<name>A0ABT7SFL7_9CELL</name>
<feature type="compositionally biased region" description="Gly residues" evidence="5">
    <location>
        <begin position="186"/>
        <end position="203"/>
    </location>
</feature>
<feature type="transmembrane region" description="Helical" evidence="6">
    <location>
        <begin position="117"/>
        <end position="145"/>
    </location>
</feature>
<gene>
    <name evidence="7" type="ORF">QRT04_08505</name>
</gene>
<evidence type="ECO:0000313" key="7">
    <source>
        <dbReference type="EMBL" id="MDM7854970.1"/>
    </source>
</evidence>
<keyword evidence="3 6" id="KW-1133">Transmembrane helix</keyword>
<accession>A0ABT7SFL7</accession>
<evidence type="ECO:0000256" key="5">
    <source>
        <dbReference type="SAM" id="MobiDB-lite"/>
    </source>
</evidence>
<sequence>MDPDPTPDANANAAVPPTTPVPPAPGSVPPAPGSVPPAPPRGAYPPGGYGPPGAYGTQPPLPRQYPAPIGWVIAAVIVFWPTAIPALLASHRSARAAGAGDVVTADREAASARRWGIVSVCVGGAIILLSLIATFVWALVIAVAVHDHRDGFGWDDRDGSSRIEPYGGPGVVPHRPGPGQMMPGMPGSGNGFGKGYGDGGGRGFAPPSPGQGGGPATPSPAPTASNG</sequence>
<organism evidence="7 8">
    <name type="scientific">Cellulomonas alba</name>
    <dbReference type="NCBI Taxonomy" id="3053467"/>
    <lineage>
        <taxon>Bacteria</taxon>
        <taxon>Bacillati</taxon>
        <taxon>Actinomycetota</taxon>
        <taxon>Actinomycetes</taxon>
        <taxon>Micrococcales</taxon>
        <taxon>Cellulomonadaceae</taxon>
        <taxon>Cellulomonas</taxon>
    </lineage>
</organism>
<evidence type="ECO:0000313" key="8">
    <source>
        <dbReference type="Proteomes" id="UP001529338"/>
    </source>
</evidence>
<keyword evidence="4 6" id="KW-0472">Membrane</keyword>
<dbReference type="Proteomes" id="UP001529338">
    <property type="component" value="Unassembled WGS sequence"/>
</dbReference>
<comment type="subcellular location">
    <subcellularLocation>
        <location evidence="1">Membrane</location>
    </subcellularLocation>
</comment>
<proteinExistence type="predicted"/>